<dbReference type="AlphaFoldDB" id="A0AAD6MTM2"/>
<evidence type="ECO:0000313" key="3">
    <source>
        <dbReference type="Proteomes" id="UP001215712"/>
    </source>
</evidence>
<comment type="caution">
    <text evidence="2">The sequence shown here is derived from an EMBL/GenBank/DDBJ whole genome shotgun (WGS) entry which is preliminary data.</text>
</comment>
<evidence type="ECO:0000256" key="1">
    <source>
        <dbReference type="SAM" id="MobiDB-lite"/>
    </source>
</evidence>
<reference evidence="2" key="2">
    <citation type="submission" date="2023-01" db="EMBL/GenBank/DDBJ databases">
        <authorList>
            <person name="Petersen C."/>
        </authorList>
    </citation>
    <scope>NUCLEOTIDE SEQUENCE</scope>
    <source>
        <strain evidence="2">IBT 17514</strain>
    </source>
</reference>
<name>A0AAD6MTM2_9EURO</name>
<evidence type="ECO:0000313" key="2">
    <source>
        <dbReference type="EMBL" id="KAJ5716200.1"/>
    </source>
</evidence>
<dbReference type="Proteomes" id="UP001215712">
    <property type="component" value="Unassembled WGS sequence"/>
</dbReference>
<proteinExistence type="predicted"/>
<sequence length="444" mass="49718">MPAKRKKKNIITLHHYTPPRRDSDTPADDQPEISNTAEQAAVHDCTVSVTPEMLSPMFPKEHQQWVSITEESAREFSSHPDIVTIIPALKQGIQTTSTGGNLWEILVQHSANILRIALDLKIRQTLSSNDSMGMVKLFAQLRDLETECFPLNSETTTINLPEATVTTDPVTDNGSFTHAQPETRVYTAKELSEKVDKLATTIETLTSDNSSADSNRAKQVRSYASVAALPKNQTSTKPQKAHNLQHVTTAKTRLKRAESRAKVTASLTDRRFVLQMETPLDAETFDSVAIRDKFNECLPCSEVIGAARSRQGNLIITCRTSAAAVLKYQHQWLPLLPPIQRVHDEERWVRRVVHICGAAPAASPADLSPGRIEREVCEYNSIKLAATPRLITKSTILLFFEREADAPKDLYVFGTRVRAIRYRPKLRPKRVHVDKETNRSVEMG</sequence>
<feature type="region of interest" description="Disordered" evidence="1">
    <location>
        <begin position="1"/>
        <end position="42"/>
    </location>
</feature>
<keyword evidence="3" id="KW-1185">Reference proteome</keyword>
<protein>
    <submittedName>
        <fullName evidence="2">Uncharacterized protein</fullName>
    </submittedName>
</protein>
<organism evidence="2 3">
    <name type="scientific">Penicillium malachiteum</name>
    <dbReference type="NCBI Taxonomy" id="1324776"/>
    <lineage>
        <taxon>Eukaryota</taxon>
        <taxon>Fungi</taxon>
        <taxon>Dikarya</taxon>
        <taxon>Ascomycota</taxon>
        <taxon>Pezizomycotina</taxon>
        <taxon>Eurotiomycetes</taxon>
        <taxon>Eurotiomycetidae</taxon>
        <taxon>Eurotiales</taxon>
        <taxon>Aspergillaceae</taxon>
        <taxon>Penicillium</taxon>
    </lineage>
</organism>
<gene>
    <name evidence="2" type="ORF">N7493_008111</name>
</gene>
<dbReference type="EMBL" id="JAQJAN010000012">
    <property type="protein sequence ID" value="KAJ5716200.1"/>
    <property type="molecule type" value="Genomic_DNA"/>
</dbReference>
<reference evidence="2" key="1">
    <citation type="journal article" date="2023" name="IMA Fungus">
        <title>Comparative genomic study of the Penicillium genus elucidates a diverse pangenome and 15 lateral gene transfer events.</title>
        <authorList>
            <person name="Petersen C."/>
            <person name="Sorensen T."/>
            <person name="Nielsen M.R."/>
            <person name="Sondergaard T.E."/>
            <person name="Sorensen J.L."/>
            <person name="Fitzpatrick D.A."/>
            <person name="Frisvad J.C."/>
            <person name="Nielsen K.L."/>
        </authorList>
    </citation>
    <scope>NUCLEOTIDE SEQUENCE</scope>
    <source>
        <strain evidence="2">IBT 17514</strain>
    </source>
</reference>
<accession>A0AAD6MTM2</accession>